<dbReference type="Gene3D" id="1.10.510.10">
    <property type="entry name" value="Transferase(Phosphotransferase) domain 1"/>
    <property type="match status" value="1"/>
</dbReference>
<dbReference type="PROSITE" id="PS00108">
    <property type="entry name" value="PROTEIN_KINASE_ST"/>
    <property type="match status" value="1"/>
</dbReference>
<gene>
    <name evidence="2" type="ORF">SCHPADRAFT_567177</name>
</gene>
<keyword evidence="3" id="KW-1185">Reference proteome</keyword>
<dbReference type="InterPro" id="IPR051681">
    <property type="entry name" value="Ser/Thr_Kinases-Pseudokinases"/>
</dbReference>
<protein>
    <submittedName>
        <fullName evidence="2">Kinase-like protein</fullName>
    </submittedName>
</protein>
<organism evidence="2 3">
    <name type="scientific">Schizopora paradoxa</name>
    <dbReference type="NCBI Taxonomy" id="27342"/>
    <lineage>
        <taxon>Eukaryota</taxon>
        <taxon>Fungi</taxon>
        <taxon>Dikarya</taxon>
        <taxon>Basidiomycota</taxon>
        <taxon>Agaricomycotina</taxon>
        <taxon>Agaricomycetes</taxon>
        <taxon>Hymenochaetales</taxon>
        <taxon>Schizoporaceae</taxon>
        <taxon>Schizopora</taxon>
    </lineage>
</organism>
<proteinExistence type="predicted"/>
<dbReference type="InterPro" id="IPR008271">
    <property type="entry name" value="Ser/Thr_kinase_AS"/>
</dbReference>
<dbReference type="InterPro" id="IPR011009">
    <property type="entry name" value="Kinase-like_dom_sf"/>
</dbReference>
<evidence type="ECO:0000259" key="1">
    <source>
        <dbReference type="PROSITE" id="PS50011"/>
    </source>
</evidence>
<dbReference type="OrthoDB" id="547665at2759"/>
<sequence>MSQLGAEDNDGSARIRELKEIFAPLKDLDLEGKISIRTNDQVGFGASCDVFKSELASSNGQTVLVAVKRFRFFLLQDISFARGLQREVHLWSNLDHPNVLPLRGYFLEGTNAIPNLVSEWMKRGTLIMYMKDRTLEENEMCSMVTGIASGLNYIHTEHSMIHADLKGSNILVSDDYRPLLADFGLSFSSSSPSLEASTVHGQKGTQRWMAKELIVDSINNSHQKHSKMTDMWAFGMVIYELLSKTVPYERIHTDAGVSMAIFKGLLPDEPKLPDGSIFRDLWVIARQCWDEKPNCRPSASRVLGMLEMDDQKTLSPRPTLSLGRVLDNFLIWASAPLERGLERLVHHAKFGVYANAERNMSIFDVDDLAYERVGEPACGLLLEYAGSRVPAIQFMAFEVIVHRLVLLPFTGNVLREISKRHNGVLIEVITLAWKRHQVDYSDAWLHLYDLVALGLSDRGEEIFGVPLERAWDRKVDFQSFEWTLSRCRHAGSFTRS</sequence>
<dbReference type="InterPro" id="IPR000719">
    <property type="entry name" value="Prot_kinase_dom"/>
</dbReference>
<evidence type="ECO:0000313" key="3">
    <source>
        <dbReference type="Proteomes" id="UP000053477"/>
    </source>
</evidence>
<dbReference type="Pfam" id="PF00069">
    <property type="entry name" value="Pkinase"/>
    <property type="match status" value="1"/>
</dbReference>
<feature type="domain" description="Protein kinase" evidence="1">
    <location>
        <begin position="36"/>
        <end position="314"/>
    </location>
</feature>
<dbReference type="PANTHER" id="PTHR44329">
    <property type="entry name" value="SERINE/THREONINE-PROTEIN KINASE TNNI3K-RELATED"/>
    <property type="match status" value="1"/>
</dbReference>
<keyword evidence="2" id="KW-0418">Kinase</keyword>
<evidence type="ECO:0000313" key="2">
    <source>
        <dbReference type="EMBL" id="KLO09382.1"/>
    </source>
</evidence>
<name>A0A0H2RCY3_9AGAM</name>
<accession>A0A0H2RCY3</accession>
<dbReference type="AlphaFoldDB" id="A0A0H2RCY3"/>
<dbReference type="GO" id="GO:0004674">
    <property type="term" value="F:protein serine/threonine kinase activity"/>
    <property type="evidence" value="ECO:0007669"/>
    <property type="project" value="TreeGrafter"/>
</dbReference>
<dbReference type="GO" id="GO:0005524">
    <property type="term" value="F:ATP binding"/>
    <property type="evidence" value="ECO:0007669"/>
    <property type="project" value="InterPro"/>
</dbReference>
<dbReference type="SMART" id="SM00220">
    <property type="entry name" value="S_TKc"/>
    <property type="match status" value="1"/>
</dbReference>
<keyword evidence="2" id="KW-0808">Transferase</keyword>
<reference evidence="2 3" key="1">
    <citation type="submission" date="2015-04" db="EMBL/GenBank/DDBJ databases">
        <title>Complete genome sequence of Schizopora paradoxa KUC8140, a cosmopolitan wood degrader in East Asia.</title>
        <authorList>
            <consortium name="DOE Joint Genome Institute"/>
            <person name="Min B."/>
            <person name="Park H."/>
            <person name="Jang Y."/>
            <person name="Kim J.-J."/>
            <person name="Kim K.H."/>
            <person name="Pangilinan J."/>
            <person name="Lipzen A."/>
            <person name="Riley R."/>
            <person name="Grigoriev I.V."/>
            <person name="Spatafora J.W."/>
            <person name="Choi I.-G."/>
        </authorList>
    </citation>
    <scope>NUCLEOTIDE SEQUENCE [LARGE SCALE GENOMIC DNA]</scope>
    <source>
        <strain evidence="2 3">KUC8140</strain>
    </source>
</reference>
<dbReference type="InParanoid" id="A0A0H2RCY3"/>
<dbReference type="EMBL" id="KQ086057">
    <property type="protein sequence ID" value="KLO09382.1"/>
    <property type="molecule type" value="Genomic_DNA"/>
</dbReference>
<dbReference type="PROSITE" id="PS50011">
    <property type="entry name" value="PROTEIN_KINASE_DOM"/>
    <property type="match status" value="1"/>
</dbReference>
<dbReference type="SUPFAM" id="SSF56112">
    <property type="entry name" value="Protein kinase-like (PK-like)"/>
    <property type="match status" value="1"/>
</dbReference>
<dbReference type="Proteomes" id="UP000053477">
    <property type="component" value="Unassembled WGS sequence"/>
</dbReference>
<dbReference type="STRING" id="27342.A0A0H2RCY3"/>